<gene>
    <name evidence="3" type="primary">gspM</name>
    <name evidence="3" type="ORF">ACFSF0_13555</name>
</gene>
<sequence>MSRARENRPPGRLALNWAQMDARERRMVVLAMAVVGLAVLWWVGLAPALRTLREAPAQRTALQAQAQQMQQLKAEADALKSVPRLAQDEALKALETAMKQRLGDTGQLSVIGDRANVVLKGASAAALADWLSDVRVNARATPVEARLTRSGDTAPGAPVHWSGTLSLSVPSS</sequence>
<name>A0ABW4KWS2_9BURK</name>
<keyword evidence="2" id="KW-1133">Transmembrane helix</keyword>
<keyword evidence="2" id="KW-0472">Membrane</keyword>
<dbReference type="Pfam" id="PF04612">
    <property type="entry name" value="T2SSM"/>
    <property type="match status" value="1"/>
</dbReference>
<organism evidence="3 4">
    <name type="scientific">Ottowia flava</name>
    <dbReference type="NCBI Taxonomy" id="2675430"/>
    <lineage>
        <taxon>Bacteria</taxon>
        <taxon>Pseudomonadati</taxon>
        <taxon>Pseudomonadota</taxon>
        <taxon>Betaproteobacteria</taxon>
        <taxon>Burkholderiales</taxon>
        <taxon>Comamonadaceae</taxon>
        <taxon>Ottowia</taxon>
    </lineage>
</organism>
<feature type="region of interest" description="Disordered" evidence="1">
    <location>
        <begin position="147"/>
        <end position="172"/>
    </location>
</feature>
<comment type="caution">
    <text evidence="3">The sequence shown here is derived from an EMBL/GenBank/DDBJ whole genome shotgun (WGS) entry which is preliminary data.</text>
</comment>
<accession>A0ABW4KWS2</accession>
<dbReference type="EMBL" id="JBHUEJ010000031">
    <property type="protein sequence ID" value="MFD1711639.1"/>
    <property type="molecule type" value="Genomic_DNA"/>
</dbReference>
<keyword evidence="2" id="KW-0812">Transmembrane</keyword>
<reference evidence="4" key="1">
    <citation type="journal article" date="2019" name="Int. J. Syst. Evol. Microbiol.">
        <title>The Global Catalogue of Microorganisms (GCM) 10K type strain sequencing project: providing services to taxonomists for standard genome sequencing and annotation.</title>
        <authorList>
            <consortium name="The Broad Institute Genomics Platform"/>
            <consortium name="The Broad Institute Genome Sequencing Center for Infectious Disease"/>
            <person name="Wu L."/>
            <person name="Ma J."/>
        </authorList>
    </citation>
    <scope>NUCLEOTIDE SEQUENCE [LARGE SCALE GENOMIC DNA]</scope>
    <source>
        <strain evidence="4">LMG 29247</strain>
    </source>
</reference>
<evidence type="ECO:0000313" key="4">
    <source>
        <dbReference type="Proteomes" id="UP001597304"/>
    </source>
</evidence>
<dbReference type="Proteomes" id="UP001597304">
    <property type="component" value="Unassembled WGS sequence"/>
</dbReference>
<dbReference type="RefSeq" id="WP_255507685.1">
    <property type="nucleotide sequence ID" value="NZ_JBHUEJ010000031.1"/>
</dbReference>
<feature type="compositionally biased region" description="Polar residues" evidence="1">
    <location>
        <begin position="163"/>
        <end position="172"/>
    </location>
</feature>
<protein>
    <submittedName>
        <fullName evidence="3">Type II secretion system protein GspM</fullName>
    </submittedName>
</protein>
<evidence type="ECO:0000313" key="3">
    <source>
        <dbReference type="EMBL" id="MFD1711639.1"/>
    </source>
</evidence>
<evidence type="ECO:0000256" key="2">
    <source>
        <dbReference type="SAM" id="Phobius"/>
    </source>
</evidence>
<feature type="transmembrane region" description="Helical" evidence="2">
    <location>
        <begin position="27"/>
        <end position="49"/>
    </location>
</feature>
<proteinExistence type="predicted"/>
<evidence type="ECO:0000256" key="1">
    <source>
        <dbReference type="SAM" id="MobiDB-lite"/>
    </source>
</evidence>
<dbReference type="InterPro" id="IPR007690">
    <property type="entry name" value="T2SS_GspM"/>
</dbReference>
<keyword evidence="4" id="KW-1185">Reference proteome</keyword>